<comment type="similarity">
    <text evidence="2">Belongs to the small GTPase superfamily. Rab family.</text>
</comment>
<dbReference type="GO" id="GO:0005886">
    <property type="term" value="C:plasma membrane"/>
    <property type="evidence" value="ECO:0007669"/>
    <property type="project" value="UniProtKB-SubCell"/>
</dbReference>
<evidence type="ECO:0000256" key="5">
    <source>
        <dbReference type="ARBA" id="ARBA00023136"/>
    </source>
</evidence>
<gene>
    <name evidence="8" type="ORF">LIER_41287</name>
</gene>
<dbReference type="InterPro" id="IPR027417">
    <property type="entry name" value="P-loop_NTPase"/>
</dbReference>
<evidence type="ECO:0000256" key="4">
    <source>
        <dbReference type="ARBA" id="ARBA00023134"/>
    </source>
</evidence>
<dbReference type="SMART" id="SM00175">
    <property type="entry name" value="RAB"/>
    <property type="match status" value="1"/>
</dbReference>
<dbReference type="EMBL" id="BAABME010025445">
    <property type="protein sequence ID" value="GAA0172153.1"/>
    <property type="molecule type" value="Genomic_DNA"/>
</dbReference>
<sequence length="222" mass="25142">MDDSFDEECDYLFKAVLIGDSAVGKSNLLSRFAKDEFYLDSKPTIGVEFAYRSVKVGDKLIKAQIWDTAGQERFRAITSSYYRGALGAILVYDITRKTTFENLKKWLRELREFAASDIVIVLVGNKSDLNQSRQVEVEDGQSFAQLEGLSFLETSAKEKLNVEEAFLEMINKIYNVMSLKTLEAKSNELSMPSILQGKKEIIKINDDQVYETKQTGSVCCSY</sequence>
<keyword evidence="9" id="KW-1185">Reference proteome</keyword>
<dbReference type="SMART" id="SM00173">
    <property type="entry name" value="RAS"/>
    <property type="match status" value="1"/>
</dbReference>
<dbReference type="Gene3D" id="3.40.50.300">
    <property type="entry name" value="P-loop containing nucleotide triphosphate hydrolases"/>
    <property type="match status" value="1"/>
</dbReference>
<evidence type="ECO:0000256" key="2">
    <source>
        <dbReference type="ARBA" id="ARBA00006270"/>
    </source>
</evidence>
<dbReference type="PANTHER" id="PTHR47979">
    <property type="entry name" value="DRAB11-RELATED"/>
    <property type="match status" value="1"/>
</dbReference>
<dbReference type="SMART" id="SM00176">
    <property type="entry name" value="RAN"/>
    <property type="match status" value="1"/>
</dbReference>
<dbReference type="PROSITE" id="PS51419">
    <property type="entry name" value="RAB"/>
    <property type="match status" value="1"/>
</dbReference>
<evidence type="ECO:0000313" key="9">
    <source>
        <dbReference type="Proteomes" id="UP001454036"/>
    </source>
</evidence>
<dbReference type="InterPro" id="IPR001806">
    <property type="entry name" value="Small_GTPase"/>
</dbReference>
<keyword evidence="6" id="KW-0449">Lipoprotein</keyword>
<dbReference type="InterPro" id="IPR005225">
    <property type="entry name" value="Small_GTP-bd"/>
</dbReference>
<keyword evidence="4" id="KW-0342">GTP-binding</keyword>
<keyword evidence="5" id="KW-0472">Membrane</keyword>
<dbReference type="GO" id="GO:0003924">
    <property type="term" value="F:GTPase activity"/>
    <property type="evidence" value="ECO:0007669"/>
    <property type="project" value="InterPro"/>
</dbReference>
<evidence type="ECO:0000256" key="6">
    <source>
        <dbReference type="ARBA" id="ARBA00023288"/>
    </source>
</evidence>
<dbReference type="PROSITE" id="PS51421">
    <property type="entry name" value="RAS"/>
    <property type="match status" value="1"/>
</dbReference>
<dbReference type="InterPro" id="IPR050209">
    <property type="entry name" value="Rab_GTPases_membrane_traffic"/>
</dbReference>
<dbReference type="CDD" id="cd01868">
    <property type="entry name" value="Rab11_like"/>
    <property type="match status" value="1"/>
</dbReference>
<reference evidence="8 9" key="1">
    <citation type="submission" date="2024-01" db="EMBL/GenBank/DDBJ databases">
        <title>The complete chloroplast genome sequence of Lithospermum erythrorhizon: insights into the phylogenetic relationship among Boraginaceae species and the maternal lineages of purple gromwells.</title>
        <authorList>
            <person name="Okada T."/>
            <person name="Watanabe K."/>
        </authorList>
    </citation>
    <scope>NUCLEOTIDE SEQUENCE [LARGE SCALE GENOMIC DNA]</scope>
</reference>
<dbReference type="PROSITE" id="PS51420">
    <property type="entry name" value="RHO"/>
    <property type="match status" value="1"/>
</dbReference>
<evidence type="ECO:0000256" key="7">
    <source>
        <dbReference type="ARBA" id="ARBA00023289"/>
    </source>
</evidence>
<dbReference type="Proteomes" id="UP001454036">
    <property type="component" value="Unassembled WGS sequence"/>
</dbReference>
<accession>A0AAV3RA59</accession>
<name>A0AAV3RA59_LITER</name>
<protein>
    <submittedName>
        <fullName evidence="8">Small GTPase</fullName>
    </submittedName>
</protein>
<comment type="caution">
    <text evidence="8">The sequence shown here is derived from an EMBL/GenBank/DDBJ whole genome shotgun (WGS) entry which is preliminary data.</text>
</comment>
<dbReference type="FunFam" id="3.40.50.300:FF:000274">
    <property type="entry name" value="ras-related protein RABA5a"/>
    <property type="match status" value="1"/>
</dbReference>
<keyword evidence="3" id="KW-0547">Nucleotide-binding</keyword>
<keyword evidence="7" id="KW-0636">Prenylation</keyword>
<dbReference type="Pfam" id="PF00071">
    <property type="entry name" value="Ras"/>
    <property type="match status" value="1"/>
</dbReference>
<proteinExistence type="inferred from homology"/>
<dbReference type="AlphaFoldDB" id="A0AAV3RA59"/>
<dbReference type="NCBIfam" id="TIGR00231">
    <property type="entry name" value="small_GTP"/>
    <property type="match status" value="1"/>
</dbReference>
<evidence type="ECO:0000256" key="3">
    <source>
        <dbReference type="ARBA" id="ARBA00022741"/>
    </source>
</evidence>
<dbReference type="PRINTS" id="PR00449">
    <property type="entry name" value="RASTRNSFRMNG"/>
</dbReference>
<dbReference type="GO" id="GO:0005525">
    <property type="term" value="F:GTP binding"/>
    <property type="evidence" value="ECO:0007669"/>
    <property type="project" value="UniProtKB-KW"/>
</dbReference>
<organism evidence="8 9">
    <name type="scientific">Lithospermum erythrorhizon</name>
    <name type="common">Purple gromwell</name>
    <name type="synonym">Lithospermum officinale var. erythrorhizon</name>
    <dbReference type="NCBI Taxonomy" id="34254"/>
    <lineage>
        <taxon>Eukaryota</taxon>
        <taxon>Viridiplantae</taxon>
        <taxon>Streptophyta</taxon>
        <taxon>Embryophyta</taxon>
        <taxon>Tracheophyta</taxon>
        <taxon>Spermatophyta</taxon>
        <taxon>Magnoliopsida</taxon>
        <taxon>eudicotyledons</taxon>
        <taxon>Gunneridae</taxon>
        <taxon>Pentapetalae</taxon>
        <taxon>asterids</taxon>
        <taxon>lamiids</taxon>
        <taxon>Boraginales</taxon>
        <taxon>Boraginaceae</taxon>
        <taxon>Boraginoideae</taxon>
        <taxon>Lithospermeae</taxon>
        <taxon>Lithospermum</taxon>
    </lineage>
</organism>
<comment type="subcellular location">
    <subcellularLocation>
        <location evidence="1">Cell membrane</location>
        <topology evidence="1">Lipid-anchor</topology>
        <orientation evidence="1">Cytoplasmic side</orientation>
    </subcellularLocation>
</comment>
<evidence type="ECO:0000256" key="1">
    <source>
        <dbReference type="ARBA" id="ARBA00004342"/>
    </source>
</evidence>
<dbReference type="SMART" id="SM00174">
    <property type="entry name" value="RHO"/>
    <property type="match status" value="1"/>
</dbReference>
<evidence type="ECO:0000313" key="8">
    <source>
        <dbReference type="EMBL" id="GAA0172153.1"/>
    </source>
</evidence>
<dbReference type="SUPFAM" id="SSF52540">
    <property type="entry name" value="P-loop containing nucleoside triphosphate hydrolases"/>
    <property type="match status" value="1"/>
</dbReference>